<dbReference type="InterPro" id="IPR006528">
    <property type="entry name" value="Phage_head_morphogenesis_dom"/>
</dbReference>
<gene>
    <name evidence="3" type="ORF">QQM35_05935</name>
</gene>
<dbReference type="Proteomes" id="UP001436297">
    <property type="component" value="Chromosome"/>
</dbReference>
<organism evidence="3 4">
    <name type="scientific">Staphylococcus hsinchuensis</name>
    <dbReference type="NCBI Taxonomy" id="3051183"/>
    <lineage>
        <taxon>Bacteria</taxon>
        <taxon>Bacillati</taxon>
        <taxon>Bacillota</taxon>
        <taxon>Bacilli</taxon>
        <taxon>Bacillales</taxon>
        <taxon>Staphylococcaceae</taxon>
        <taxon>Staphylococcus</taxon>
    </lineage>
</organism>
<feature type="compositionally biased region" description="Basic and acidic residues" evidence="1">
    <location>
        <begin position="336"/>
        <end position="358"/>
    </location>
</feature>
<sequence length="538" mass="62752">MTKSKQYRDERRKDIKYWRKRAKRIMKEEEKSDAEVLDRVQDITSDMLREIEKEIYKFYAKYAKKEGISIEDAKKKVDATDIRDLEARVKKYVKNKDKSEEANRILRLYNTKQYVSRERMLKKQIEVIMTHGTGLLESEMNEYLEDATQRETKRQSGVIGKTVRLKPNAVRAIVNSDFKGQEWSSRLWKNMGETQKEVERIVSHVMLRGRHPNEFVKDLTRRFGVSNYEARRLLLTETTRVQSEAQKLHYQATMNEDDYVEYMAKIDSKTTVLCKGMDGKLIKVKDLKPGVNMPPMHAFCRSTTGPAITDWRDKFFEENKGKYSLDDFIEDEEPEETPKTEQRKEDKVPGLERQDEGKKIDITDQAIDKVPLVEIPGHSPFYNKTLQEKHKELLEDAKENNNSNEVAYIMNNDTGKYEKVYGNQTSVEFKPGSKAQQLLINSKKQSLTMLHNHPGQSSFSAPDIQTFLSIKSLKIMTIVTNKGQVKYLYKTDDFNSLKSAKAYNDIIKGLKPKQITPNIIEILLKMLYHLGQILFKVR</sequence>
<evidence type="ECO:0000313" key="4">
    <source>
        <dbReference type="Proteomes" id="UP001436297"/>
    </source>
</evidence>
<evidence type="ECO:0000256" key="1">
    <source>
        <dbReference type="SAM" id="MobiDB-lite"/>
    </source>
</evidence>
<feature type="region of interest" description="Disordered" evidence="1">
    <location>
        <begin position="326"/>
        <end position="358"/>
    </location>
</feature>
<dbReference type="NCBIfam" id="TIGR01641">
    <property type="entry name" value="phageSPP1_gp7"/>
    <property type="match status" value="1"/>
</dbReference>
<dbReference type="RefSeq" id="WP_342610248.1">
    <property type="nucleotide sequence ID" value="NZ_CP128355.1"/>
</dbReference>
<evidence type="ECO:0000259" key="2">
    <source>
        <dbReference type="Pfam" id="PF04233"/>
    </source>
</evidence>
<proteinExistence type="predicted"/>
<protein>
    <submittedName>
        <fullName evidence="3">Minor capsid protein</fullName>
    </submittedName>
</protein>
<dbReference type="EMBL" id="CP128355">
    <property type="protein sequence ID" value="XAF69614.1"/>
    <property type="molecule type" value="Genomic_DNA"/>
</dbReference>
<evidence type="ECO:0000313" key="3">
    <source>
        <dbReference type="EMBL" id="XAF69614.1"/>
    </source>
</evidence>
<keyword evidence="4" id="KW-1185">Reference proteome</keyword>
<dbReference type="Pfam" id="PF04233">
    <property type="entry name" value="Phage_Mu_F"/>
    <property type="match status" value="1"/>
</dbReference>
<name>A0ABZ3EBE0_9STAP</name>
<feature type="domain" description="Phage head morphogenesis" evidence="2">
    <location>
        <begin position="197"/>
        <end position="303"/>
    </location>
</feature>
<accession>A0ABZ3EBE0</accession>
<reference evidence="3 4" key="1">
    <citation type="journal article" date="2024" name="Pathogens">
        <title>Staphylococcus hsinchuensis sp. nov., Isolated from Soymilk.</title>
        <authorList>
            <person name="Wang Y.T."/>
            <person name="Lin Y.C."/>
            <person name="Hsieh Y.H."/>
            <person name="Lin Y.T."/>
            <person name="Hamada M."/>
            <person name="Chen C.C."/>
            <person name="Liou J.S."/>
            <person name="Lee A.Y."/>
            <person name="Zhang W.L."/>
            <person name="Chen Y.T."/>
            <person name="Huang C.H."/>
        </authorList>
    </citation>
    <scope>NUCLEOTIDE SEQUENCE [LARGE SCALE GENOMIC DNA]</scope>
    <source>
        <strain evidence="3 4">H164</strain>
    </source>
</reference>